<dbReference type="SUPFAM" id="SSF100950">
    <property type="entry name" value="NagB/RpiA/CoA transferase-like"/>
    <property type="match status" value="1"/>
</dbReference>
<keyword evidence="12" id="KW-1185">Reference proteome</keyword>
<keyword evidence="5" id="KW-0648">Protein biosynthesis</keyword>
<dbReference type="EMBL" id="JAWRVI010000001">
    <property type="protein sequence ID" value="KAK4095358.1"/>
    <property type="molecule type" value="Genomic_DNA"/>
</dbReference>
<protein>
    <recommendedName>
        <fullName evidence="6">Translation initiation factor eIF2B subunit beta</fullName>
    </recommendedName>
    <alternativeName>
        <fullName evidence="7">eIF2B GDP-GTP exchange factor subunit beta</fullName>
    </alternativeName>
</protein>
<keyword evidence="3" id="KW-0963">Cytoplasm</keyword>
<feature type="compositionally biased region" description="Polar residues" evidence="10">
    <location>
        <begin position="137"/>
        <end position="157"/>
    </location>
</feature>
<dbReference type="Proteomes" id="UP001287286">
    <property type="component" value="Unassembled WGS sequence"/>
</dbReference>
<comment type="similarity">
    <text evidence="2 9">Belongs to the eIF-2B alpha/beta/delta subunits family.</text>
</comment>
<evidence type="ECO:0000313" key="11">
    <source>
        <dbReference type="EMBL" id="KAK4095358.1"/>
    </source>
</evidence>
<name>A0ABR0CIA9_PURLI</name>
<feature type="region of interest" description="Disordered" evidence="10">
    <location>
        <begin position="552"/>
        <end position="571"/>
    </location>
</feature>
<accession>A0ABR0CIA9</accession>
<dbReference type="InterPro" id="IPR000649">
    <property type="entry name" value="IF-2B-related"/>
</dbReference>
<dbReference type="InterPro" id="IPR051855">
    <property type="entry name" value="eIF2B_beta_subunit"/>
</dbReference>
<dbReference type="InterPro" id="IPR042529">
    <property type="entry name" value="IF_2B-like_C"/>
</dbReference>
<evidence type="ECO:0000256" key="7">
    <source>
        <dbReference type="ARBA" id="ARBA00044228"/>
    </source>
</evidence>
<evidence type="ECO:0000256" key="3">
    <source>
        <dbReference type="ARBA" id="ARBA00022490"/>
    </source>
</evidence>
<feature type="compositionally biased region" description="Basic and acidic residues" evidence="10">
    <location>
        <begin position="480"/>
        <end position="500"/>
    </location>
</feature>
<dbReference type="PANTHER" id="PTHR45859">
    <property type="entry name" value="TRANSLATION INITIATION FACTOR EIF-2B SUBUNIT BETA"/>
    <property type="match status" value="1"/>
</dbReference>
<keyword evidence="4" id="KW-0396">Initiation factor</keyword>
<sequence length="571" mass="60769">MPSATPGYAPDLEKYLKSLKGQPLEAAVEKLISLLKRRQIRGSEPCAVATAHILLQVVARSKWHDVDSLLDNVGNVGSRLAEAQPRELVVANIVRRVLALIRDEAAEDRNEPSSETQSEAAMSPSTTAVPGLANPPLSHSRQDSTSDPVPSATTPQVPSRPGPVPSYSSVNVPKSLFHLLSASPPSDSVMMGSGSTFRTSGTSTPTYKGGPIPYSQVHSLRSEVIDGIEEIKDEISQVDDQIAALAEVQIHPGDHVLVHQPSPTVERFILRAAVKRKFTVLIATEAPRRHDVDEPQNAVFRKKLASAGITVISVMNSTLMSYMSRVDKVILGARAVVANGGVVTDAGAAAIARAAREQGNAVIVLSGVYKLSPDNPFDEDSLIEWGDPSTYVSYEDGIMVNSAEIRTPVMELVPPEFIDTYITNLYVHLLRVLLACGGLEANKTQGHPFARPSVQPDCGPLQAGRRRVPAVDRGGSVELYRPDVDGSKGGRHDGRWEARRMRPASSSSSSWPHRTGILASVTGSGMPAGALASGILVSGRVSAHTACRPRLEGAPRLPAGRTMGAAVGSAL</sequence>
<evidence type="ECO:0000256" key="10">
    <source>
        <dbReference type="SAM" id="MobiDB-lite"/>
    </source>
</evidence>
<organism evidence="11 12">
    <name type="scientific">Purpureocillium lilacinum</name>
    <name type="common">Paecilomyces lilacinus</name>
    <dbReference type="NCBI Taxonomy" id="33203"/>
    <lineage>
        <taxon>Eukaryota</taxon>
        <taxon>Fungi</taxon>
        <taxon>Dikarya</taxon>
        <taxon>Ascomycota</taxon>
        <taxon>Pezizomycotina</taxon>
        <taxon>Sordariomycetes</taxon>
        <taxon>Hypocreomycetidae</taxon>
        <taxon>Hypocreales</taxon>
        <taxon>Ophiocordycipitaceae</taxon>
        <taxon>Purpureocillium</taxon>
    </lineage>
</organism>
<comment type="subcellular location">
    <subcellularLocation>
        <location evidence="1">Cytoplasm</location>
        <location evidence="1">Cytosol</location>
    </subcellularLocation>
</comment>
<evidence type="ECO:0000256" key="9">
    <source>
        <dbReference type="RuleBase" id="RU003814"/>
    </source>
</evidence>
<dbReference type="Gene3D" id="3.40.50.10470">
    <property type="entry name" value="Translation initiation factor eif-2b, domain 2"/>
    <property type="match status" value="1"/>
</dbReference>
<comment type="subunit">
    <text evidence="8">Component of the translation initiation factor 2B (eIF2B) complex which is a heterodecamer of two sets of five different subunits: alpha, beta, gamma, delta and epsilon. Subunits alpha, beta and delta comprise a regulatory subcomplex and subunits epsilon and gamma comprise a catalytic subcomplex. Within the complex, the hexameric regulatory complex resides at the center, with the two heterodimeric catalytic subcomplexes bound on opposite sides.</text>
</comment>
<gene>
    <name evidence="11" type="ORF">Purlil1_154</name>
</gene>
<evidence type="ECO:0000256" key="5">
    <source>
        <dbReference type="ARBA" id="ARBA00022917"/>
    </source>
</evidence>
<dbReference type="Pfam" id="PF01008">
    <property type="entry name" value="IF-2B"/>
    <property type="match status" value="1"/>
</dbReference>
<evidence type="ECO:0000256" key="8">
    <source>
        <dbReference type="ARBA" id="ARBA00046432"/>
    </source>
</evidence>
<reference evidence="11 12" key="1">
    <citation type="journal article" date="2024" name="Microbiol. Resour. Announc.">
        <title>Genome annotations for the ascomycete fungi Trichoderma harzianum, Trichoderma aggressivum, and Purpureocillium lilacinum.</title>
        <authorList>
            <person name="Beijen E.P.W."/>
            <person name="Ohm R.A."/>
        </authorList>
    </citation>
    <scope>NUCLEOTIDE SEQUENCE [LARGE SCALE GENOMIC DNA]</scope>
    <source>
        <strain evidence="11 12">CBS 150709</strain>
    </source>
</reference>
<evidence type="ECO:0000256" key="4">
    <source>
        <dbReference type="ARBA" id="ARBA00022540"/>
    </source>
</evidence>
<dbReference type="PANTHER" id="PTHR45859:SF1">
    <property type="entry name" value="TRANSLATION INITIATION FACTOR EIF-2B SUBUNIT BETA"/>
    <property type="match status" value="1"/>
</dbReference>
<dbReference type="InterPro" id="IPR037171">
    <property type="entry name" value="NagB/RpiA_transferase-like"/>
</dbReference>
<evidence type="ECO:0000256" key="6">
    <source>
        <dbReference type="ARBA" id="ARBA00044122"/>
    </source>
</evidence>
<comment type="caution">
    <text evidence="11">The sequence shown here is derived from an EMBL/GenBank/DDBJ whole genome shotgun (WGS) entry which is preliminary data.</text>
</comment>
<evidence type="ECO:0000313" key="12">
    <source>
        <dbReference type="Proteomes" id="UP001287286"/>
    </source>
</evidence>
<evidence type="ECO:0000256" key="1">
    <source>
        <dbReference type="ARBA" id="ARBA00004514"/>
    </source>
</evidence>
<feature type="region of interest" description="Disordered" evidence="10">
    <location>
        <begin position="106"/>
        <end position="168"/>
    </location>
</feature>
<proteinExistence type="inferred from homology"/>
<evidence type="ECO:0000256" key="2">
    <source>
        <dbReference type="ARBA" id="ARBA00007251"/>
    </source>
</evidence>
<feature type="region of interest" description="Disordered" evidence="10">
    <location>
        <begin position="477"/>
        <end position="513"/>
    </location>
</feature>
<feature type="compositionally biased region" description="Polar residues" evidence="10">
    <location>
        <begin position="113"/>
        <end position="128"/>
    </location>
</feature>